<name>A0ABD0LJA8_9CAEN</name>
<proteinExistence type="predicted"/>
<gene>
    <name evidence="1" type="ORF">BaRGS_00009262</name>
</gene>
<dbReference type="EMBL" id="JACVVK020000043">
    <property type="protein sequence ID" value="KAK7499610.1"/>
    <property type="molecule type" value="Genomic_DNA"/>
</dbReference>
<accession>A0ABD0LJA8</accession>
<comment type="caution">
    <text evidence="1">The sequence shown here is derived from an EMBL/GenBank/DDBJ whole genome shotgun (WGS) entry which is preliminary data.</text>
</comment>
<reference evidence="1 2" key="1">
    <citation type="journal article" date="2023" name="Sci. Data">
        <title>Genome assembly of the Korean intertidal mud-creeper Batillaria attramentaria.</title>
        <authorList>
            <person name="Patra A.K."/>
            <person name="Ho P.T."/>
            <person name="Jun S."/>
            <person name="Lee S.J."/>
            <person name="Kim Y."/>
            <person name="Won Y.J."/>
        </authorList>
    </citation>
    <scope>NUCLEOTIDE SEQUENCE [LARGE SCALE GENOMIC DNA]</scope>
    <source>
        <strain evidence="1">Wonlab-2016</strain>
    </source>
</reference>
<organism evidence="1 2">
    <name type="scientific">Batillaria attramentaria</name>
    <dbReference type="NCBI Taxonomy" id="370345"/>
    <lineage>
        <taxon>Eukaryota</taxon>
        <taxon>Metazoa</taxon>
        <taxon>Spiralia</taxon>
        <taxon>Lophotrochozoa</taxon>
        <taxon>Mollusca</taxon>
        <taxon>Gastropoda</taxon>
        <taxon>Caenogastropoda</taxon>
        <taxon>Sorbeoconcha</taxon>
        <taxon>Cerithioidea</taxon>
        <taxon>Batillariidae</taxon>
        <taxon>Batillaria</taxon>
    </lineage>
</organism>
<keyword evidence="2" id="KW-1185">Reference proteome</keyword>
<dbReference type="AlphaFoldDB" id="A0ABD0LJA8"/>
<evidence type="ECO:0000313" key="2">
    <source>
        <dbReference type="Proteomes" id="UP001519460"/>
    </source>
</evidence>
<sequence>MEPLIRSVVMVIVLKSEQKNGYNTAGNSSVFGLNCRENIRRPSAPPTNPIPRLTSVKKDRLQILNERGWHSLSVQVRKIDSRKTLSRQFFRLTTPAPLCPAFSLHPCQSLSWQ</sequence>
<dbReference type="Proteomes" id="UP001519460">
    <property type="component" value="Unassembled WGS sequence"/>
</dbReference>
<evidence type="ECO:0000313" key="1">
    <source>
        <dbReference type="EMBL" id="KAK7499610.1"/>
    </source>
</evidence>
<protein>
    <submittedName>
        <fullName evidence="1">Uncharacterized protein</fullName>
    </submittedName>
</protein>